<sequence>MIYILVFIKKEFFRLLITIAYIGGIILGVVNYDENIRYMNVIIPFVVSALIALFPFFLMCFFIPLYQKFEDIVFLKII</sequence>
<evidence type="ECO:0000313" key="2">
    <source>
        <dbReference type="EMBL" id="AXC73288.1"/>
    </source>
</evidence>
<dbReference type="AlphaFoldDB" id="A0A7U5YHZ8"/>
<feature type="transmembrane region" description="Helical" evidence="1">
    <location>
        <begin position="42"/>
        <end position="66"/>
    </location>
</feature>
<evidence type="ECO:0000313" key="3">
    <source>
        <dbReference type="Proteomes" id="UP000252003"/>
    </source>
</evidence>
<reference evidence="2 3" key="1">
    <citation type="submission" date="2018-06" db="EMBL/GenBank/DDBJ databases">
        <title>Salmonella Enterica genomes from various sources.</title>
        <authorList>
            <person name="Nash J.H.E."/>
            <person name="Robertson J."/>
            <person name="Bessonov K."/>
        </authorList>
    </citation>
    <scope>NUCLEOTIDE SEQUENCE [LARGE SCALE GENOMIC DNA]</scope>
    <source>
        <strain evidence="2 3">SA20121591</strain>
    </source>
</reference>
<keyword evidence="1" id="KW-1133">Transmembrane helix</keyword>
<protein>
    <submittedName>
        <fullName evidence="2">Uncharacterized protein</fullName>
    </submittedName>
</protein>
<feature type="transmembrane region" description="Helical" evidence="1">
    <location>
        <begin position="12"/>
        <end position="30"/>
    </location>
</feature>
<dbReference type="EMBL" id="CP029989">
    <property type="protein sequence ID" value="AXC73288.1"/>
    <property type="molecule type" value="Genomic_DNA"/>
</dbReference>
<dbReference type="Proteomes" id="UP000252003">
    <property type="component" value="Chromosome"/>
</dbReference>
<accession>A0A7U5YHZ8</accession>
<gene>
    <name evidence="2" type="ORF">DOE59_18050</name>
</gene>
<name>A0A7U5YHZ8_SALDZ</name>
<organism evidence="2 3">
    <name type="scientific">Salmonella enterica subsp. diarizonae serovar 48:i:z</name>
    <dbReference type="NCBI Taxonomy" id="1192842"/>
    <lineage>
        <taxon>Bacteria</taxon>
        <taxon>Pseudomonadati</taxon>
        <taxon>Pseudomonadota</taxon>
        <taxon>Gammaproteobacteria</taxon>
        <taxon>Enterobacterales</taxon>
        <taxon>Enterobacteriaceae</taxon>
        <taxon>Salmonella</taxon>
    </lineage>
</organism>
<proteinExistence type="predicted"/>
<evidence type="ECO:0000256" key="1">
    <source>
        <dbReference type="SAM" id="Phobius"/>
    </source>
</evidence>
<keyword evidence="1" id="KW-0472">Membrane</keyword>
<keyword evidence="1" id="KW-0812">Transmembrane</keyword>